<evidence type="ECO:0000313" key="2">
    <source>
        <dbReference type="Proteomes" id="UP001207468"/>
    </source>
</evidence>
<dbReference type="EMBL" id="JAGFNK010000128">
    <property type="protein sequence ID" value="KAI9507361.1"/>
    <property type="molecule type" value="Genomic_DNA"/>
</dbReference>
<proteinExistence type="predicted"/>
<keyword evidence="2" id="KW-1185">Reference proteome</keyword>
<evidence type="ECO:0000313" key="1">
    <source>
        <dbReference type="EMBL" id="KAI9507361.1"/>
    </source>
</evidence>
<organism evidence="1 2">
    <name type="scientific">Russula earlei</name>
    <dbReference type="NCBI Taxonomy" id="71964"/>
    <lineage>
        <taxon>Eukaryota</taxon>
        <taxon>Fungi</taxon>
        <taxon>Dikarya</taxon>
        <taxon>Basidiomycota</taxon>
        <taxon>Agaricomycotina</taxon>
        <taxon>Agaricomycetes</taxon>
        <taxon>Russulales</taxon>
        <taxon>Russulaceae</taxon>
        <taxon>Russula</taxon>
    </lineage>
</organism>
<dbReference type="Proteomes" id="UP001207468">
    <property type="component" value="Unassembled WGS sequence"/>
</dbReference>
<feature type="non-terminal residue" evidence="1">
    <location>
        <position position="1"/>
    </location>
</feature>
<protein>
    <submittedName>
        <fullName evidence="1">SRP40, C-terminal domain-containing protein</fullName>
    </submittedName>
</protein>
<comment type="caution">
    <text evidence="1">The sequence shown here is derived from an EMBL/GenBank/DDBJ whole genome shotgun (WGS) entry which is preliminary data.</text>
</comment>
<reference evidence="1" key="1">
    <citation type="submission" date="2021-03" db="EMBL/GenBank/DDBJ databases">
        <title>Evolutionary priming and transition to the ectomycorrhizal habit in an iconic lineage of mushroom-forming fungi: is preadaptation a requirement?</title>
        <authorList>
            <consortium name="DOE Joint Genome Institute"/>
            <person name="Looney B.P."/>
            <person name="Miyauchi S."/>
            <person name="Morin E."/>
            <person name="Drula E."/>
            <person name="Courty P.E."/>
            <person name="Chicoki N."/>
            <person name="Fauchery L."/>
            <person name="Kohler A."/>
            <person name="Kuo A."/>
            <person name="LaButti K."/>
            <person name="Pangilinan J."/>
            <person name="Lipzen A."/>
            <person name="Riley R."/>
            <person name="Andreopoulos W."/>
            <person name="He G."/>
            <person name="Johnson J."/>
            <person name="Barry K.W."/>
            <person name="Grigoriev I.V."/>
            <person name="Nagy L."/>
            <person name="Hibbett D."/>
            <person name="Henrissat B."/>
            <person name="Matheny P.B."/>
            <person name="Labbe J."/>
            <person name="Martin A.F."/>
        </authorList>
    </citation>
    <scope>NUCLEOTIDE SEQUENCE</scope>
    <source>
        <strain evidence="1">BPL698</strain>
    </source>
</reference>
<name>A0ACC0U801_9AGAM</name>
<sequence length="90" mass="10117">GKTSRKPNAPFQRVSAHSVKYHDEKLKDNSFESRGACAYDYGARANQDLISTRGDGFRKEKNKKKRGSYRGGDITVRTHLGWGQESERAG</sequence>
<accession>A0ACC0U801</accession>
<gene>
    <name evidence="1" type="ORF">F5148DRAFT_981507</name>
</gene>